<evidence type="ECO:0000313" key="1">
    <source>
        <dbReference type="EMBL" id="TNN77325.1"/>
    </source>
</evidence>
<evidence type="ECO:0000313" key="2">
    <source>
        <dbReference type="Proteomes" id="UP000314294"/>
    </source>
</evidence>
<name>A0A4Z2II14_9TELE</name>
<proteinExistence type="predicted"/>
<organism evidence="1 2">
    <name type="scientific">Liparis tanakae</name>
    <name type="common">Tanaka's snailfish</name>
    <dbReference type="NCBI Taxonomy" id="230148"/>
    <lineage>
        <taxon>Eukaryota</taxon>
        <taxon>Metazoa</taxon>
        <taxon>Chordata</taxon>
        <taxon>Craniata</taxon>
        <taxon>Vertebrata</taxon>
        <taxon>Euteleostomi</taxon>
        <taxon>Actinopterygii</taxon>
        <taxon>Neopterygii</taxon>
        <taxon>Teleostei</taxon>
        <taxon>Neoteleostei</taxon>
        <taxon>Acanthomorphata</taxon>
        <taxon>Eupercaria</taxon>
        <taxon>Perciformes</taxon>
        <taxon>Cottioidei</taxon>
        <taxon>Cottales</taxon>
        <taxon>Liparidae</taxon>
        <taxon>Liparis</taxon>
    </lineage>
</organism>
<dbReference type="Proteomes" id="UP000314294">
    <property type="component" value="Unassembled WGS sequence"/>
</dbReference>
<gene>
    <name evidence="1" type="ORF">EYF80_012439</name>
</gene>
<accession>A0A4Z2II14</accession>
<keyword evidence="2" id="KW-1185">Reference proteome</keyword>
<dbReference type="EMBL" id="SRLO01000084">
    <property type="protein sequence ID" value="TNN77325.1"/>
    <property type="molecule type" value="Genomic_DNA"/>
</dbReference>
<sequence length="112" mass="11930">MNLKPTPATFHFSEGACSRKEVSGIKPVKPYMALPASELPADRSSQLIGSGSPPQLSLDLFVGVPDGTGLLEAVHRLLHVVVAKLPEDGDKVATLRRPVQRMDGRAEGCGEK</sequence>
<dbReference type="AlphaFoldDB" id="A0A4Z2II14"/>
<protein>
    <submittedName>
        <fullName evidence="1">Uncharacterized protein</fullName>
    </submittedName>
</protein>
<comment type="caution">
    <text evidence="1">The sequence shown here is derived from an EMBL/GenBank/DDBJ whole genome shotgun (WGS) entry which is preliminary data.</text>
</comment>
<reference evidence="1 2" key="1">
    <citation type="submission" date="2019-03" db="EMBL/GenBank/DDBJ databases">
        <title>First draft genome of Liparis tanakae, snailfish: a comprehensive survey of snailfish specific genes.</title>
        <authorList>
            <person name="Kim W."/>
            <person name="Song I."/>
            <person name="Jeong J.-H."/>
            <person name="Kim D."/>
            <person name="Kim S."/>
            <person name="Ryu S."/>
            <person name="Song J.Y."/>
            <person name="Lee S.K."/>
        </authorList>
    </citation>
    <scope>NUCLEOTIDE SEQUENCE [LARGE SCALE GENOMIC DNA]</scope>
    <source>
        <tissue evidence="1">Muscle</tissue>
    </source>
</reference>